<protein>
    <submittedName>
        <fullName evidence="2">Uncharacterized protein</fullName>
    </submittedName>
</protein>
<gene>
    <name evidence="2" type="ORF">E7203_04540</name>
</gene>
<reference evidence="2" key="1">
    <citation type="submission" date="2019-04" db="EMBL/GenBank/DDBJ databases">
        <title>Evolution of Biomass-Degrading Anaerobic Consortia Revealed by Metagenomics.</title>
        <authorList>
            <person name="Peng X."/>
        </authorList>
    </citation>
    <scope>NUCLEOTIDE SEQUENCE</scope>
    <source>
        <strain evidence="2">SIG242</strain>
    </source>
</reference>
<proteinExistence type="predicted"/>
<feature type="coiled-coil region" evidence="1">
    <location>
        <begin position="20"/>
        <end position="73"/>
    </location>
</feature>
<evidence type="ECO:0000256" key="1">
    <source>
        <dbReference type="SAM" id="Coils"/>
    </source>
</evidence>
<dbReference type="Proteomes" id="UP000772151">
    <property type="component" value="Unassembled WGS sequence"/>
</dbReference>
<accession>A0A927WIP2</accession>
<name>A0A927WIP2_SELRU</name>
<comment type="caution">
    <text evidence="2">The sequence shown here is derived from an EMBL/GenBank/DDBJ whole genome shotgun (WGS) entry which is preliminary data.</text>
</comment>
<evidence type="ECO:0000313" key="3">
    <source>
        <dbReference type="Proteomes" id="UP000772151"/>
    </source>
</evidence>
<dbReference type="EMBL" id="SVCA01000003">
    <property type="protein sequence ID" value="MBE6084724.1"/>
    <property type="molecule type" value="Genomic_DNA"/>
</dbReference>
<organism evidence="2 3">
    <name type="scientific">Selenomonas ruminantium</name>
    <dbReference type="NCBI Taxonomy" id="971"/>
    <lineage>
        <taxon>Bacteria</taxon>
        <taxon>Bacillati</taxon>
        <taxon>Bacillota</taxon>
        <taxon>Negativicutes</taxon>
        <taxon>Selenomonadales</taxon>
        <taxon>Selenomonadaceae</taxon>
        <taxon>Selenomonas</taxon>
    </lineage>
</organism>
<sequence>MGNEKIAGDSNVKVIPPQEYVLMQKKIDEQNQLIKNLKNENLQLRKVIENGEISRLEDMVNDFQREVKKSLKDIADEANATDFSTRTVDAVNNLIDFLSYISKELYSLVSISNEGYFAYSEELRQCEKLKEDLLKILNKSSFTSSILPEEAVRMTEVLRDALSNIADCMKEDD</sequence>
<dbReference type="RefSeq" id="WP_303668797.1">
    <property type="nucleotide sequence ID" value="NZ_SVCA01000003.1"/>
</dbReference>
<dbReference type="AlphaFoldDB" id="A0A927WIP2"/>
<keyword evidence="1" id="KW-0175">Coiled coil</keyword>
<evidence type="ECO:0000313" key="2">
    <source>
        <dbReference type="EMBL" id="MBE6084724.1"/>
    </source>
</evidence>